<dbReference type="OMA" id="PWAGIFV"/>
<dbReference type="EMBL" id="HE806317">
    <property type="protein sequence ID" value="CCH59530.1"/>
    <property type="molecule type" value="Genomic_DNA"/>
</dbReference>
<evidence type="ECO:0000256" key="1">
    <source>
        <dbReference type="ARBA" id="ARBA00013172"/>
    </source>
</evidence>
<dbReference type="GO" id="GO:0019878">
    <property type="term" value="P:lysine biosynthetic process via aminoadipic acid"/>
    <property type="evidence" value="ECO:0007669"/>
    <property type="project" value="TreeGrafter"/>
</dbReference>
<evidence type="ECO:0000259" key="4">
    <source>
        <dbReference type="Pfam" id="PF22624"/>
    </source>
</evidence>
<dbReference type="InterPro" id="IPR037143">
    <property type="entry name" value="4-PPantetheinyl_Trfase_dom_sf"/>
</dbReference>
<keyword evidence="6" id="KW-1185">Reference proteome</keyword>
<dbReference type="AlphaFoldDB" id="I2GZH8"/>
<dbReference type="Proteomes" id="UP000002866">
    <property type="component" value="Chromosome 2"/>
</dbReference>
<evidence type="ECO:0000259" key="3">
    <source>
        <dbReference type="Pfam" id="PF01648"/>
    </source>
</evidence>
<dbReference type="InParanoid" id="I2GZH8"/>
<dbReference type="RefSeq" id="XP_004179049.1">
    <property type="nucleotide sequence ID" value="XM_004179001.1"/>
</dbReference>
<dbReference type="KEGG" id="tbl:TBLA_0B07130"/>
<feature type="domain" description="4'-phosphopantetheinyl transferase N-terminal" evidence="4">
    <location>
        <begin position="26"/>
        <end position="109"/>
    </location>
</feature>
<dbReference type="GO" id="GO:0008897">
    <property type="term" value="F:holo-[acyl-carrier-protein] synthase activity"/>
    <property type="evidence" value="ECO:0007669"/>
    <property type="project" value="UniProtKB-EC"/>
</dbReference>
<keyword evidence="2" id="KW-0808">Transferase</keyword>
<dbReference type="PANTHER" id="PTHR12215">
    <property type="entry name" value="PHOSPHOPANTETHEINE TRANSFERASE"/>
    <property type="match status" value="1"/>
</dbReference>
<accession>I2GZH8</accession>
<name>I2GZH8_HENB6</name>
<dbReference type="SUPFAM" id="SSF56214">
    <property type="entry name" value="4'-phosphopantetheinyl transferase"/>
    <property type="match status" value="2"/>
</dbReference>
<gene>
    <name evidence="5" type="primary">TBLA0B07130</name>
    <name evidence="5" type="ORF">TBLA_0B07130</name>
</gene>
<evidence type="ECO:0000313" key="5">
    <source>
        <dbReference type="EMBL" id="CCH59530.1"/>
    </source>
</evidence>
<dbReference type="EC" id="2.7.8.7" evidence="1"/>
<evidence type="ECO:0000256" key="2">
    <source>
        <dbReference type="ARBA" id="ARBA00022679"/>
    </source>
</evidence>
<dbReference type="STRING" id="1071380.I2GZH8"/>
<proteinExistence type="predicted"/>
<dbReference type="InterPro" id="IPR055066">
    <property type="entry name" value="AASDHPPT_N"/>
</dbReference>
<dbReference type="HOGENOM" id="CLU_075352_1_0_1"/>
<organism evidence="5 6">
    <name type="scientific">Henningerozyma blattae (strain ATCC 34711 / CBS 6284 / DSM 70876 / NBRC 10599 / NRRL Y-10934 / UCD 77-7)</name>
    <name type="common">Yeast</name>
    <name type="synonym">Tetrapisispora blattae</name>
    <dbReference type="NCBI Taxonomy" id="1071380"/>
    <lineage>
        <taxon>Eukaryota</taxon>
        <taxon>Fungi</taxon>
        <taxon>Dikarya</taxon>
        <taxon>Ascomycota</taxon>
        <taxon>Saccharomycotina</taxon>
        <taxon>Saccharomycetes</taxon>
        <taxon>Saccharomycetales</taxon>
        <taxon>Saccharomycetaceae</taxon>
        <taxon>Henningerozyma</taxon>
    </lineage>
</organism>
<dbReference type="GeneID" id="14493800"/>
<dbReference type="Gene3D" id="3.90.470.20">
    <property type="entry name" value="4'-phosphopantetheinyl transferase domain"/>
    <property type="match status" value="2"/>
</dbReference>
<sequence>MDTHLLENKIYLLSLDVDKTFLEESDNFSKTLNLLPENDRNKIQKYRNLDDQYRKLCSKLLQFYGISKITGMRLNKIIFKANQLGKPYLDNGRRVEFNMSTGISNVVMALYAAPDFHKIRPIGVDIIDLDEINSLEDIELLHDSFHEKEIILLESLTNIEEARQYACLFWTLKESYSKMLGSGLSTTLADLDYSSVPLPKNNKVYATSMHIKGRDCIVYIKQSTESNCLISVCIWSDNINPEVSELAIKISEVSDYLRTH</sequence>
<evidence type="ECO:0000313" key="6">
    <source>
        <dbReference type="Proteomes" id="UP000002866"/>
    </source>
</evidence>
<dbReference type="GO" id="GO:0005829">
    <property type="term" value="C:cytosol"/>
    <property type="evidence" value="ECO:0007669"/>
    <property type="project" value="TreeGrafter"/>
</dbReference>
<reference evidence="5 6" key="1">
    <citation type="journal article" date="2011" name="Proc. Natl. Acad. Sci. U.S.A.">
        <title>Evolutionary erosion of yeast sex chromosomes by mating-type switching accidents.</title>
        <authorList>
            <person name="Gordon J.L."/>
            <person name="Armisen D."/>
            <person name="Proux-Wera E."/>
            <person name="Oheigeartaigh S.S."/>
            <person name="Byrne K.P."/>
            <person name="Wolfe K.H."/>
        </authorList>
    </citation>
    <scope>NUCLEOTIDE SEQUENCE [LARGE SCALE GENOMIC DNA]</scope>
    <source>
        <strain evidence="6">ATCC 34711 / CBS 6284 / DSM 70876 / NBRC 10599 / NRRL Y-10934 / UCD 77-7</strain>
    </source>
</reference>
<dbReference type="FunCoup" id="I2GZH8">
    <property type="interactions" value="39"/>
</dbReference>
<dbReference type="InterPro" id="IPR008278">
    <property type="entry name" value="4-PPantetheinyl_Trfase_dom"/>
</dbReference>
<feature type="domain" description="4'-phosphopantetheinyl transferase" evidence="3">
    <location>
        <begin position="121"/>
        <end position="207"/>
    </location>
</feature>
<dbReference type="eggNOG" id="KOG0945">
    <property type="taxonomic scope" value="Eukaryota"/>
</dbReference>
<dbReference type="Pfam" id="PF22624">
    <property type="entry name" value="AASDHPPT_N"/>
    <property type="match status" value="1"/>
</dbReference>
<dbReference type="PANTHER" id="PTHR12215:SF10">
    <property type="entry name" value="L-AMINOADIPATE-SEMIALDEHYDE DEHYDROGENASE-PHOSPHOPANTETHEINYL TRANSFERASE"/>
    <property type="match status" value="1"/>
</dbReference>
<dbReference type="GO" id="GO:0000287">
    <property type="term" value="F:magnesium ion binding"/>
    <property type="evidence" value="ECO:0007669"/>
    <property type="project" value="InterPro"/>
</dbReference>
<dbReference type="Pfam" id="PF01648">
    <property type="entry name" value="ACPS"/>
    <property type="match status" value="1"/>
</dbReference>
<dbReference type="OrthoDB" id="26719at2759"/>
<protein>
    <recommendedName>
        <fullName evidence="1">holo-[acyl-carrier-protein] synthase</fullName>
        <ecNumber evidence="1">2.7.8.7</ecNumber>
    </recommendedName>
</protein>
<dbReference type="InterPro" id="IPR050559">
    <property type="entry name" value="P-Pant_transferase_sf"/>
</dbReference>